<evidence type="ECO:0000259" key="15">
    <source>
        <dbReference type="PROSITE" id="PS50011"/>
    </source>
</evidence>
<evidence type="ECO:0000256" key="12">
    <source>
        <dbReference type="PROSITE-ProRule" id="PRU10141"/>
    </source>
</evidence>
<dbReference type="EMBL" id="RDQH01000343">
    <property type="protein sequence ID" value="RXH69183.1"/>
    <property type="molecule type" value="Genomic_DNA"/>
</dbReference>
<dbReference type="GO" id="GO:0010038">
    <property type="term" value="P:response to metal ion"/>
    <property type="evidence" value="ECO:0007669"/>
    <property type="project" value="UniProtKB-ARBA"/>
</dbReference>
<dbReference type="SMART" id="SM00220">
    <property type="entry name" value="S_TKc"/>
    <property type="match status" value="1"/>
</dbReference>
<dbReference type="FunFam" id="2.60.120.430:FF:000003">
    <property type="entry name" value="FERONIA receptor-like kinase"/>
    <property type="match status" value="1"/>
</dbReference>
<dbReference type="FunFam" id="3.30.200.20:FF:000645">
    <property type="entry name" value="Receptor-like protein kinase FERONIA"/>
    <property type="match status" value="1"/>
</dbReference>
<dbReference type="PROSITE" id="PS00108">
    <property type="entry name" value="PROTEIN_KINASE_ST"/>
    <property type="match status" value="1"/>
</dbReference>
<dbReference type="FunFam" id="1.10.510.10:FF:000252">
    <property type="entry name" value="Receptor-like protein kinase FERONIA"/>
    <property type="match status" value="1"/>
</dbReference>
<feature type="domain" description="Protein kinase" evidence="15">
    <location>
        <begin position="491"/>
        <end position="762"/>
    </location>
</feature>
<keyword evidence="5" id="KW-0732">Signal</keyword>
<evidence type="ECO:0000256" key="8">
    <source>
        <dbReference type="ARBA" id="ARBA00022840"/>
    </source>
</evidence>
<evidence type="ECO:0000256" key="3">
    <source>
        <dbReference type="ARBA" id="ARBA00022679"/>
    </source>
</evidence>
<accession>A0A498HJN9</accession>
<dbReference type="InterPro" id="IPR000719">
    <property type="entry name" value="Prot_kinase_dom"/>
</dbReference>
<keyword evidence="3" id="KW-0808">Transferase</keyword>
<dbReference type="Proteomes" id="UP000290289">
    <property type="component" value="Chromosome 17"/>
</dbReference>
<sequence length="807" mass="89790">MAGALPPYVPSDQISLQCGSAGPKFDQDSRYWGGDIRSIFFPFEHQAARNNSVVKDSPLSSYSAPYSSARLSRFKFTYTFPLSAGPVFIRLYFYPATYAPNFNRSQALFSVQAGGFTLLHDFNASATADASGLATIYKEFCLHTESGHNLNITFTPSNASPDAYAFINGIEIISMPPYLYYTSPQSPDGVAHVGSENTTRIDNNTALEMVYRINIGGERWISSDQDTGMYRNWEDESNYLDDLSRKYSILQQNSSIQLNFSKIPEYSAPKEVYQTGRSKDTSAGLSMDPNETIRNSYNLTWKFPVDSMFAYLVRLHFCEFLSYVTNLGDRVFHIYIDNQSAEKMADIIKWSGGNGRPVYRDYVVFMSGNPAIPKKVNLFLELQDSWNGAILNGLEMFKLSENRSLARPSPNPPSIAPAKGTPSKPTRSRTPLLAPVVGVACGILGLSVLGFLVFRRRRKVKGTASDGSSSLPTHLCRYFSLTEIKAATQNFSQSFIVGVGGFGHVYKGHIDGGATPVAIKRLKPESSQGAREFKTEIELLSQLRHRYLVSLIGYCTDKNEMILVYDYMARGPLADHLYHTDNPPLSWGQRLQICIGAARGLSYLHSDAQGTIIHRDVKSTNILLDEKWVAKVSDFGLSKVGTATMSKTHISTAVKGSFGYLDPEYYRRQQLTVKSDVYSFGVVLCARPAVVHATETRQMNLAEWTKSCHRDGELDQIIDPNMKGKIETECLNKYVEIAMSCINDCGMERPSMNDVVRGLEFALQLHQNCGERNNEDAFASVPGCATNESVQHISETIFSEINDPNGR</sequence>
<keyword evidence="7" id="KW-0418">Kinase</keyword>
<dbReference type="GO" id="GO:0004714">
    <property type="term" value="F:transmembrane receptor protein tyrosine kinase activity"/>
    <property type="evidence" value="ECO:0007669"/>
    <property type="project" value="InterPro"/>
</dbReference>
<comment type="caution">
    <text evidence="16">The sequence shown here is derived from an EMBL/GenBank/DDBJ whole genome shotgun (WGS) entry which is preliminary data.</text>
</comment>
<dbReference type="SUPFAM" id="SSF56112">
    <property type="entry name" value="Protein kinase-like (PK-like)"/>
    <property type="match status" value="1"/>
</dbReference>
<keyword evidence="6 12" id="KW-0547">Nucleotide-binding</keyword>
<dbReference type="Gene3D" id="3.30.200.20">
    <property type="entry name" value="Phosphorylase Kinase, domain 1"/>
    <property type="match status" value="1"/>
</dbReference>
<evidence type="ECO:0000256" key="13">
    <source>
        <dbReference type="SAM" id="MobiDB-lite"/>
    </source>
</evidence>
<protein>
    <recommendedName>
        <fullName evidence="15">Protein kinase domain-containing protein</fullName>
    </recommendedName>
</protein>
<dbReference type="InterPro" id="IPR011009">
    <property type="entry name" value="Kinase-like_dom_sf"/>
</dbReference>
<dbReference type="Pfam" id="PF07714">
    <property type="entry name" value="PK_Tyr_Ser-Thr"/>
    <property type="match status" value="1"/>
</dbReference>
<comment type="subcellular location">
    <subcellularLocation>
        <location evidence="1">Membrane</location>
        <topology evidence="1">Single-pass type I membrane protein</topology>
    </subcellularLocation>
</comment>
<evidence type="ECO:0000313" key="17">
    <source>
        <dbReference type="Proteomes" id="UP000290289"/>
    </source>
</evidence>
<keyword evidence="11" id="KW-0325">Glycoprotein</keyword>
<keyword evidence="9 14" id="KW-1133">Transmembrane helix</keyword>
<evidence type="ECO:0000256" key="14">
    <source>
        <dbReference type="SAM" id="Phobius"/>
    </source>
</evidence>
<evidence type="ECO:0000256" key="10">
    <source>
        <dbReference type="ARBA" id="ARBA00023136"/>
    </source>
</evidence>
<evidence type="ECO:0000256" key="11">
    <source>
        <dbReference type="ARBA" id="ARBA00023180"/>
    </source>
</evidence>
<evidence type="ECO:0000256" key="6">
    <source>
        <dbReference type="ARBA" id="ARBA00022741"/>
    </source>
</evidence>
<feature type="transmembrane region" description="Helical" evidence="14">
    <location>
        <begin position="432"/>
        <end position="454"/>
    </location>
</feature>
<dbReference type="InterPro" id="IPR045272">
    <property type="entry name" value="ANXUR1/2-like"/>
</dbReference>
<name>A0A498HJN9_MALDO</name>
<keyword evidence="4 14" id="KW-0812">Transmembrane</keyword>
<evidence type="ECO:0000256" key="1">
    <source>
        <dbReference type="ARBA" id="ARBA00004479"/>
    </source>
</evidence>
<dbReference type="GO" id="GO:0004674">
    <property type="term" value="F:protein serine/threonine kinase activity"/>
    <property type="evidence" value="ECO:0007669"/>
    <property type="project" value="UniProtKB-KW"/>
</dbReference>
<dbReference type="InterPro" id="IPR001245">
    <property type="entry name" value="Ser-Thr/Tyr_kinase_cat_dom"/>
</dbReference>
<dbReference type="Gene3D" id="2.60.120.430">
    <property type="entry name" value="Galactose-binding lectin"/>
    <property type="match status" value="2"/>
</dbReference>
<dbReference type="GO" id="GO:0016020">
    <property type="term" value="C:membrane"/>
    <property type="evidence" value="ECO:0007669"/>
    <property type="project" value="UniProtKB-SubCell"/>
</dbReference>
<dbReference type="InterPro" id="IPR017441">
    <property type="entry name" value="Protein_kinase_ATP_BS"/>
</dbReference>
<evidence type="ECO:0000256" key="5">
    <source>
        <dbReference type="ARBA" id="ARBA00022729"/>
    </source>
</evidence>
<organism evidence="16 17">
    <name type="scientific">Malus domestica</name>
    <name type="common">Apple</name>
    <name type="synonym">Pyrus malus</name>
    <dbReference type="NCBI Taxonomy" id="3750"/>
    <lineage>
        <taxon>Eukaryota</taxon>
        <taxon>Viridiplantae</taxon>
        <taxon>Streptophyta</taxon>
        <taxon>Embryophyta</taxon>
        <taxon>Tracheophyta</taxon>
        <taxon>Spermatophyta</taxon>
        <taxon>Magnoliopsida</taxon>
        <taxon>eudicotyledons</taxon>
        <taxon>Gunneridae</taxon>
        <taxon>Pentapetalae</taxon>
        <taxon>rosids</taxon>
        <taxon>fabids</taxon>
        <taxon>Rosales</taxon>
        <taxon>Rosaceae</taxon>
        <taxon>Amygdaloideae</taxon>
        <taxon>Maleae</taxon>
        <taxon>Malus</taxon>
    </lineage>
</organism>
<dbReference type="CDD" id="cd14066">
    <property type="entry name" value="STKc_IRAK"/>
    <property type="match status" value="1"/>
</dbReference>
<reference evidence="16 17" key="1">
    <citation type="submission" date="2018-10" db="EMBL/GenBank/DDBJ databases">
        <title>A high-quality apple genome assembly.</title>
        <authorList>
            <person name="Hu J."/>
        </authorList>
    </citation>
    <scope>NUCLEOTIDE SEQUENCE [LARGE SCALE GENOMIC DNA]</scope>
    <source>
        <strain evidence="17">cv. HFTH1</strain>
        <tissue evidence="16">Young leaf</tissue>
    </source>
</reference>
<dbReference type="InterPro" id="IPR008271">
    <property type="entry name" value="Ser/Thr_kinase_AS"/>
</dbReference>
<keyword evidence="2" id="KW-0723">Serine/threonine-protein kinase</keyword>
<dbReference type="PANTHER" id="PTHR34590">
    <property type="entry name" value="OS03G0124300 PROTEIN-RELATED"/>
    <property type="match status" value="1"/>
</dbReference>
<evidence type="ECO:0000313" key="16">
    <source>
        <dbReference type="EMBL" id="RXH69183.1"/>
    </source>
</evidence>
<dbReference type="FunFam" id="2.60.120.430:FF:000007">
    <property type="entry name" value="FERONIA receptor-like kinase"/>
    <property type="match status" value="1"/>
</dbReference>
<evidence type="ECO:0000256" key="7">
    <source>
        <dbReference type="ARBA" id="ARBA00022777"/>
    </source>
</evidence>
<feature type="region of interest" description="Disordered" evidence="13">
    <location>
        <begin position="404"/>
        <end position="429"/>
    </location>
</feature>
<dbReference type="Pfam" id="PF12819">
    <property type="entry name" value="Malectin_like"/>
    <property type="match status" value="1"/>
</dbReference>
<proteinExistence type="predicted"/>
<gene>
    <name evidence="16" type="ORF">DVH24_036967</name>
</gene>
<keyword evidence="10 14" id="KW-0472">Membrane</keyword>
<evidence type="ECO:0000256" key="9">
    <source>
        <dbReference type="ARBA" id="ARBA00022989"/>
    </source>
</evidence>
<dbReference type="AlphaFoldDB" id="A0A498HJN9"/>
<keyword evidence="8 12" id="KW-0067">ATP-binding</keyword>
<evidence type="ECO:0000256" key="2">
    <source>
        <dbReference type="ARBA" id="ARBA00022527"/>
    </source>
</evidence>
<dbReference type="PROSITE" id="PS00107">
    <property type="entry name" value="PROTEIN_KINASE_ATP"/>
    <property type="match status" value="1"/>
</dbReference>
<dbReference type="PROSITE" id="PS50011">
    <property type="entry name" value="PROTEIN_KINASE_DOM"/>
    <property type="match status" value="1"/>
</dbReference>
<keyword evidence="17" id="KW-1185">Reference proteome</keyword>
<dbReference type="PANTHER" id="PTHR34590:SF15">
    <property type="entry name" value="PROTEIN KINASE DOMAIN-CONTAINING PROTEIN"/>
    <property type="match status" value="1"/>
</dbReference>
<dbReference type="GO" id="GO:0005524">
    <property type="term" value="F:ATP binding"/>
    <property type="evidence" value="ECO:0007669"/>
    <property type="project" value="UniProtKB-UniRule"/>
</dbReference>
<feature type="binding site" evidence="12">
    <location>
        <position position="520"/>
    </location>
    <ligand>
        <name>ATP</name>
        <dbReference type="ChEBI" id="CHEBI:30616"/>
    </ligand>
</feature>
<dbReference type="InterPro" id="IPR024788">
    <property type="entry name" value="Malectin-like_Carb-bd_dom"/>
</dbReference>
<dbReference type="Gene3D" id="1.10.510.10">
    <property type="entry name" value="Transferase(Phosphotransferase) domain 1"/>
    <property type="match status" value="1"/>
</dbReference>
<evidence type="ECO:0000256" key="4">
    <source>
        <dbReference type="ARBA" id="ARBA00022692"/>
    </source>
</evidence>